<evidence type="ECO:0000259" key="1">
    <source>
        <dbReference type="PROSITE" id="PS50943"/>
    </source>
</evidence>
<proteinExistence type="predicted"/>
<dbReference type="SUPFAM" id="SSF47413">
    <property type="entry name" value="lambda repressor-like DNA-binding domains"/>
    <property type="match status" value="1"/>
</dbReference>
<dbReference type="PROSITE" id="PS50943">
    <property type="entry name" value="HTH_CROC1"/>
    <property type="match status" value="1"/>
</dbReference>
<dbReference type="InterPro" id="IPR001387">
    <property type="entry name" value="Cro/C1-type_HTH"/>
</dbReference>
<evidence type="ECO:0000313" key="3">
    <source>
        <dbReference type="Proteomes" id="UP001596298"/>
    </source>
</evidence>
<dbReference type="Proteomes" id="UP001596298">
    <property type="component" value="Unassembled WGS sequence"/>
</dbReference>
<dbReference type="RefSeq" id="WP_382404216.1">
    <property type="nucleotide sequence ID" value="NZ_JBHSWH010000001.1"/>
</dbReference>
<protein>
    <submittedName>
        <fullName evidence="2">Helix-turn-helix domain-containing protein</fullName>
    </submittedName>
</protein>
<dbReference type="InterPro" id="IPR010982">
    <property type="entry name" value="Lambda_DNA-bd_dom_sf"/>
</dbReference>
<dbReference type="SMART" id="SM00530">
    <property type="entry name" value="HTH_XRE"/>
    <property type="match status" value="1"/>
</dbReference>
<dbReference type="Gene3D" id="1.10.260.40">
    <property type="entry name" value="lambda repressor-like DNA-binding domains"/>
    <property type="match status" value="1"/>
</dbReference>
<comment type="caution">
    <text evidence="2">The sequence shown here is derived from an EMBL/GenBank/DDBJ whole genome shotgun (WGS) entry which is preliminary data.</text>
</comment>
<name>A0ABW2AMH7_9MICO</name>
<organism evidence="2 3">
    <name type="scientific">Flexivirga alba</name>
    <dbReference type="NCBI Taxonomy" id="702742"/>
    <lineage>
        <taxon>Bacteria</taxon>
        <taxon>Bacillati</taxon>
        <taxon>Actinomycetota</taxon>
        <taxon>Actinomycetes</taxon>
        <taxon>Micrococcales</taxon>
        <taxon>Dermacoccaceae</taxon>
        <taxon>Flexivirga</taxon>
    </lineage>
</organism>
<reference evidence="3" key="1">
    <citation type="journal article" date="2019" name="Int. J. Syst. Evol. Microbiol.">
        <title>The Global Catalogue of Microorganisms (GCM) 10K type strain sequencing project: providing services to taxonomists for standard genome sequencing and annotation.</title>
        <authorList>
            <consortium name="The Broad Institute Genomics Platform"/>
            <consortium name="The Broad Institute Genome Sequencing Center for Infectious Disease"/>
            <person name="Wu L."/>
            <person name="Ma J."/>
        </authorList>
    </citation>
    <scope>NUCLEOTIDE SEQUENCE [LARGE SCALE GENOMIC DNA]</scope>
    <source>
        <strain evidence="3">CCUG 58127</strain>
    </source>
</reference>
<evidence type="ECO:0000313" key="2">
    <source>
        <dbReference type="EMBL" id="MFC6707546.1"/>
    </source>
</evidence>
<dbReference type="CDD" id="cd00093">
    <property type="entry name" value="HTH_XRE"/>
    <property type="match status" value="1"/>
</dbReference>
<sequence>MSDIEKVIGANIRENRERKEITQSDLGDLVAEHLGRPWPRQAISAAEKGGRSFTAAEVLAFAAALDTKPGALFEPTSECDPLALALDHIEEARKVRSRARWAVNEYVSFVSKVAEEARVNPVLGDALLTLKASWEEQLAQHKGDPESDDSSTKSASLVRVLEGNLEVLCDIVKDMENEDQS</sequence>
<feature type="domain" description="HTH cro/C1-type" evidence="1">
    <location>
        <begin position="12"/>
        <end position="72"/>
    </location>
</feature>
<accession>A0ABW2AMH7</accession>
<keyword evidence="3" id="KW-1185">Reference proteome</keyword>
<gene>
    <name evidence="2" type="ORF">ACFQDH_20445</name>
</gene>
<dbReference type="EMBL" id="JBHSWH010000001">
    <property type="protein sequence ID" value="MFC6707546.1"/>
    <property type="molecule type" value="Genomic_DNA"/>
</dbReference>